<evidence type="ECO:0000256" key="1">
    <source>
        <dbReference type="ARBA" id="ARBA00006484"/>
    </source>
</evidence>
<keyword evidence="2" id="KW-0560">Oxidoreductase</keyword>
<proteinExistence type="inferred from homology"/>
<comment type="similarity">
    <text evidence="1">Belongs to the short-chain dehydrogenases/reductases (SDR) family.</text>
</comment>
<organism evidence="3 4">
    <name type="scientific">Nonomuraea insulae</name>
    <dbReference type="NCBI Taxonomy" id="1616787"/>
    <lineage>
        <taxon>Bacteria</taxon>
        <taxon>Bacillati</taxon>
        <taxon>Actinomycetota</taxon>
        <taxon>Actinomycetes</taxon>
        <taxon>Streptosporangiales</taxon>
        <taxon>Streptosporangiaceae</taxon>
        <taxon>Nonomuraea</taxon>
    </lineage>
</organism>
<dbReference type="Pfam" id="PF13561">
    <property type="entry name" value="adh_short_C2"/>
    <property type="match status" value="1"/>
</dbReference>
<dbReference type="InterPro" id="IPR002347">
    <property type="entry name" value="SDR_fam"/>
</dbReference>
<dbReference type="PANTHER" id="PTHR43477:SF1">
    <property type="entry name" value="DIHYDROANTICAPSIN 7-DEHYDROGENASE"/>
    <property type="match status" value="1"/>
</dbReference>
<evidence type="ECO:0000313" key="3">
    <source>
        <dbReference type="EMBL" id="MFC5830423.1"/>
    </source>
</evidence>
<dbReference type="Gene3D" id="3.40.50.720">
    <property type="entry name" value="NAD(P)-binding Rossmann-like Domain"/>
    <property type="match status" value="1"/>
</dbReference>
<keyword evidence="4" id="KW-1185">Reference proteome</keyword>
<dbReference type="RefSeq" id="WP_379519909.1">
    <property type="nucleotide sequence ID" value="NZ_JBHSPA010000055.1"/>
</dbReference>
<reference evidence="4" key="1">
    <citation type="journal article" date="2019" name="Int. J. Syst. Evol. Microbiol.">
        <title>The Global Catalogue of Microorganisms (GCM) 10K type strain sequencing project: providing services to taxonomists for standard genome sequencing and annotation.</title>
        <authorList>
            <consortium name="The Broad Institute Genomics Platform"/>
            <consortium name="The Broad Institute Genome Sequencing Center for Infectious Disease"/>
            <person name="Wu L."/>
            <person name="Ma J."/>
        </authorList>
    </citation>
    <scope>NUCLEOTIDE SEQUENCE [LARGE SCALE GENOMIC DNA]</scope>
    <source>
        <strain evidence="4">CCUG 53903</strain>
    </source>
</reference>
<name>A0ABW1CZP9_9ACTN</name>
<dbReference type="InterPro" id="IPR051122">
    <property type="entry name" value="SDR_DHRS6-like"/>
</dbReference>
<dbReference type="Proteomes" id="UP001596058">
    <property type="component" value="Unassembled WGS sequence"/>
</dbReference>
<dbReference type="PANTHER" id="PTHR43477">
    <property type="entry name" value="DIHYDROANTICAPSIN 7-DEHYDROGENASE"/>
    <property type="match status" value="1"/>
</dbReference>
<dbReference type="EMBL" id="JBHSPA010000055">
    <property type="protein sequence ID" value="MFC5830423.1"/>
    <property type="molecule type" value="Genomic_DNA"/>
</dbReference>
<sequence length="235" mass="23883">MRVVIVGGTTGIGLAAAERLAEGGAEVFVTGRSEERLEAALKRLDIQGASVDARDPEATRALFERIGAFDHLVVTVTSRGGASPLSELTGERVAAAVNDKLIPHLMTARAALAGGLSQEGSITFVSAASAGAAYPGTSLLAAVNGAIEATVPGLAVELAPVRVNAVSPGVIDTDWWEGLGEEARTAFLAGTAAGLPVRRVGTPQDVALTIEYAVRNSFLTGTVLTIDGGGRLKAA</sequence>
<protein>
    <submittedName>
        <fullName evidence="3">SDR family oxidoreductase</fullName>
    </submittedName>
</protein>
<gene>
    <name evidence="3" type="ORF">ACFPZ3_41760</name>
</gene>
<accession>A0ABW1CZP9</accession>
<dbReference type="InterPro" id="IPR036291">
    <property type="entry name" value="NAD(P)-bd_dom_sf"/>
</dbReference>
<comment type="caution">
    <text evidence="3">The sequence shown here is derived from an EMBL/GenBank/DDBJ whole genome shotgun (WGS) entry which is preliminary data.</text>
</comment>
<dbReference type="PRINTS" id="PR00081">
    <property type="entry name" value="GDHRDH"/>
</dbReference>
<evidence type="ECO:0000256" key="2">
    <source>
        <dbReference type="ARBA" id="ARBA00023002"/>
    </source>
</evidence>
<evidence type="ECO:0000313" key="4">
    <source>
        <dbReference type="Proteomes" id="UP001596058"/>
    </source>
</evidence>
<dbReference type="SUPFAM" id="SSF51735">
    <property type="entry name" value="NAD(P)-binding Rossmann-fold domains"/>
    <property type="match status" value="1"/>
</dbReference>